<reference evidence="1" key="1">
    <citation type="submission" date="2023-10" db="EMBL/GenBank/DDBJ databases">
        <title>Genome assembly of Pristionchus species.</title>
        <authorList>
            <person name="Yoshida K."/>
            <person name="Sommer R.J."/>
        </authorList>
    </citation>
    <scope>NUCLEOTIDE SEQUENCE</scope>
    <source>
        <strain evidence="1">RS0144</strain>
    </source>
</reference>
<gene>
    <name evidence="1" type="ORF">PENTCL1PPCAC_13634</name>
</gene>
<proteinExistence type="predicted"/>
<dbReference type="EMBL" id="BTSX01000003">
    <property type="protein sequence ID" value="GMS91459.1"/>
    <property type="molecule type" value="Genomic_DNA"/>
</dbReference>
<comment type="caution">
    <text evidence="1">The sequence shown here is derived from an EMBL/GenBank/DDBJ whole genome shotgun (WGS) entry which is preliminary data.</text>
</comment>
<feature type="non-terminal residue" evidence="1">
    <location>
        <position position="95"/>
    </location>
</feature>
<organism evidence="1 2">
    <name type="scientific">Pristionchus entomophagus</name>
    <dbReference type="NCBI Taxonomy" id="358040"/>
    <lineage>
        <taxon>Eukaryota</taxon>
        <taxon>Metazoa</taxon>
        <taxon>Ecdysozoa</taxon>
        <taxon>Nematoda</taxon>
        <taxon>Chromadorea</taxon>
        <taxon>Rhabditida</taxon>
        <taxon>Rhabditina</taxon>
        <taxon>Diplogasteromorpha</taxon>
        <taxon>Diplogasteroidea</taxon>
        <taxon>Neodiplogasteridae</taxon>
        <taxon>Pristionchus</taxon>
    </lineage>
</organism>
<dbReference type="Proteomes" id="UP001432027">
    <property type="component" value="Unassembled WGS sequence"/>
</dbReference>
<evidence type="ECO:0000313" key="2">
    <source>
        <dbReference type="Proteomes" id="UP001432027"/>
    </source>
</evidence>
<evidence type="ECO:0008006" key="3">
    <source>
        <dbReference type="Google" id="ProtNLM"/>
    </source>
</evidence>
<evidence type="ECO:0000313" key="1">
    <source>
        <dbReference type="EMBL" id="GMS91459.1"/>
    </source>
</evidence>
<sequence length="95" mass="10845">MTHSEAALSVVEEWKSKTCEFAIQSDDTLVSLISKGFDVISAIHKTSKHSNIKRTLESLDIELSIYLRSENIKDPSFRTLIYGFVESFRLTLQHL</sequence>
<protein>
    <recommendedName>
        <fullName evidence="3">Globin family profile domain-containing protein</fullName>
    </recommendedName>
</protein>
<dbReference type="AlphaFoldDB" id="A0AAV5T819"/>
<name>A0AAV5T819_9BILA</name>
<keyword evidence="2" id="KW-1185">Reference proteome</keyword>
<accession>A0AAV5T819</accession>